<evidence type="ECO:0000313" key="14">
    <source>
        <dbReference type="Proteomes" id="UP001314205"/>
    </source>
</evidence>
<evidence type="ECO:0000256" key="5">
    <source>
        <dbReference type="ARBA" id="ARBA00022529"/>
    </source>
</evidence>
<comment type="catalytic activity">
    <reaction evidence="1">
        <text>Hydrolysis of (1-&gt;4)-beta-linkages between N-acetylmuramic acid and N-acetyl-D-glucosamine residues in a peptidoglycan and between N-acetyl-D-glucosamine residues in chitodextrins.</text>
        <dbReference type="EC" id="3.2.1.17"/>
    </reaction>
</comment>
<keyword evidence="6" id="KW-0081">Bacteriolytic enzyme</keyword>
<dbReference type="Gene3D" id="1.10.530.10">
    <property type="match status" value="1"/>
</dbReference>
<evidence type="ECO:0000256" key="6">
    <source>
        <dbReference type="ARBA" id="ARBA00022638"/>
    </source>
</evidence>
<keyword evidence="9" id="KW-0326">Glycosidase</keyword>
<dbReference type="Proteomes" id="UP001314205">
    <property type="component" value="Unassembled WGS sequence"/>
</dbReference>
<dbReference type="InterPro" id="IPR001916">
    <property type="entry name" value="Glyco_hydro_22"/>
</dbReference>
<evidence type="ECO:0000256" key="3">
    <source>
        <dbReference type="ARBA" id="ARBA00012732"/>
    </source>
</evidence>
<dbReference type="AlphaFoldDB" id="A0AAV1LZ08"/>
<organism evidence="13 14">
    <name type="scientific">Parnassius mnemosyne</name>
    <name type="common">clouded apollo</name>
    <dbReference type="NCBI Taxonomy" id="213953"/>
    <lineage>
        <taxon>Eukaryota</taxon>
        <taxon>Metazoa</taxon>
        <taxon>Ecdysozoa</taxon>
        <taxon>Arthropoda</taxon>
        <taxon>Hexapoda</taxon>
        <taxon>Insecta</taxon>
        <taxon>Pterygota</taxon>
        <taxon>Neoptera</taxon>
        <taxon>Endopterygota</taxon>
        <taxon>Lepidoptera</taxon>
        <taxon>Glossata</taxon>
        <taxon>Ditrysia</taxon>
        <taxon>Papilionoidea</taxon>
        <taxon>Papilionidae</taxon>
        <taxon>Parnassiinae</taxon>
        <taxon>Parnassini</taxon>
        <taxon>Parnassius</taxon>
        <taxon>Driopa</taxon>
    </lineage>
</organism>
<evidence type="ECO:0000256" key="8">
    <source>
        <dbReference type="ARBA" id="ARBA00023157"/>
    </source>
</evidence>
<evidence type="ECO:0000313" key="13">
    <source>
        <dbReference type="EMBL" id="CAK1600668.1"/>
    </source>
</evidence>
<evidence type="ECO:0000256" key="11">
    <source>
        <dbReference type="RuleBase" id="RU004440"/>
    </source>
</evidence>
<keyword evidence="5" id="KW-0929">Antimicrobial</keyword>
<evidence type="ECO:0000256" key="7">
    <source>
        <dbReference type="ARBA" id="ARBA00022801"/>
    </source>
</evidence>
<dbReference type="SMART" id="SM00263">
    <property type="entry name" value="LYZ1"/>
    <property type="match status" value="1"/>
</dbReference>
<comment type="caution">
    <text evidence="13">The sequence shown here is derived from an EMBL/GenBank/DDBJ whole genome shotgun (WGS) entry which is preliminary data.</text>
</comment>
<keyword evidence="8" id="KW-1015">Disulfide bond</keyword>
<dbReference type="InterPro" id="IPR000974">
    <property type="entry name" value="Glyco_hydro_22_lys"/>
</dbReference>
<comment type="similarity">
    <text evidence="2 11">Belongs to the glycosyl hydrolase 22 family.</text>
</comment>
<dbReference type="EC" id="3.2.1.17" evidence="3"/>
<dbReference type="PROSITE" id="PS00128">
    <property type="entry name" value="GLYCOSYL_HYDROL_F22_1"/>
    <property type="match status" value="1"/>
</dbReference>
<evidence type="ECO:0000256" key="4">
    <source>
        <dbReference type="ARBA" id="ARBA00020438"/>
    </source>
</evidence>
<dbReference type="FunFam" id="1.10.530.10:FF:000001">
    <property type="entry name" value="Lysozyme C"/>
    <property type="match status" value="1"/>
</dbReference>
<evidence type="ECO:0000259" key="12">
    <source>
        <dbReference type="PROSITE" id="PS00128"/>
    </source>
</evidence>
<dbReference type="GO" id="GO:0031640">
    <property type="term" value="P:killing of cells of another organism"/>
    <property type="evidence" value="ECO:0007669"/>
    <property type="project" value="UniProtKB-KW"/>
</dbReference>
<keyword evidence="14" id="KW-1185">Reference proteome</keyword>
<dbReference type="PRINTS" id="PR00135">
    <property type="entry name" value="LYZLACT"/>
</dbReference>
<evidence type="ECO:0000256" key="1">
    <source>
        <dbReference type="ARBA" id="ARBA00000632"/>
    </source>
</evidence>
<gene>
    <name evidence="13" type="ORF">PARMNEM_LOCUS19395</name>
</gene>
<dbReference type="EMBL" id="CAVLGL010000126">
    <property type="protein sequence ID" value="CAK1600668.1"/>
    <property type="molecule type" value="Genomic_DNA"/>
</dbReference>
<dbReference type="PRINTS" id="PR00137">
    <property type="entry name" value="LYSOZYME"/>
</dbReference>
<reference evidence="13 14" key="1">
    <citation type="submission" date="2023-11" db="EMBL/GenBank/DDBJ databases">
        <authorList>
            <person name="Hedman E."/>
            <person name="Englund M."/>
            <person name="Stromberg M."/>
            <person name="Nyberg Akerstrom W."/>
            <person name="Nylinder S."/>
            <person name="Jareborg N."/>
            <person name="Kallberg Y."/>
            <person name="Kronander E."/>
        </authorList>
    </citation>
    <scope>NUCLEOTIDE SEQUENCE [LARGE SCALE GENOMIC DNA]</scope>
</reference>
<evidence type="ECO:0000256" key="9">
    <source>
        <dbReference type="ARBA" id="ARBA00023295"/>
    </source>
</evidence>
<dbReference type="PROSITE" id="PS51348">
    <property type="entry name" value="GLYCOSYL_HYDROL_F22_2"/>
    <property type="match status" value="1"/>
</dbReference>
<evidence type="ECO:0000256" key="10">
    <source>
        <dbReference type="ARBA" id="ARBA00031262"/>
    </source>
</evidence>
<dbReference type="InterPro" id="IPR019799">
    <property type="entry name" value="Glyco_hydro_22_CS"/>
</dbReference>
<dbReference type="InterPro" id="IPR023346">
    <property type="entry name" value="Lysozyme-like_dom_sf"/>
</dbReference>
<feature type="domain" description="Glycosyl hydrolases family 22 (GH22)" evidence="12">
    <location>
        <begin position="115"/>
        <end position="133"/>
    </location>
</feature>
<dbReference type="Pfam" id="PF00062">
    <property type="entry name" value="Lys"/>
    <property type="match status" value="1"/>
</dbReference>
<dbReference type="GO" id="GO:0003796">
    <property type="term" value="F:lysozyme activity"/>
    <property type="evidence" value="ECO:0007669"/>
    <property type="project" value="UniProtKB-EC"/>
</dbReference>
<dbReference type="PANTHER" id="PTHR11407:SF63">
    <property type="entry name" value="LYSOZYME C"/>
    <property type="match status" value="1"/>
</dbReference>
<proteinExistence type="inferred from homology"/>
<accession>A0AAV1LZ08</accession>
<dbReference type="PANTHER" id="PTHR11407">
    <property type="entry name" value="LYSOZYME C"/>
    <property type="match status" value="1"/>
</dbReference>
<evidence type="ECO:0000256" key="2">
    <source>
        <dbReference type="ARBA" id="ARBA00010859"/>
    </source>
</evidence>
<sequence length="166" mass="19153">MTAYTSKLRNSSVYSEVLKYSKINNMKWALLLCALGLFLYCEAKQLSRCQLVHELRRNGFPENKMRDWVCLVENESSRRTDIVSRPNTDGSRDYGLFQINDRYWCSNTGQPGKDCNVTCKELLSDNISKSAACAKKIYQRHGFDAWYGWKNNCRGKPLPNISSCKK</sequence>
<protein>
    <recommendedName>
        <fullName evidence="4">Lysozyme</fullName>
        <ecNumber evidence="3">3.2.1.17</ecNumber>
    </recommendedName>
    <alternativeName>
        <fullName evidence="10">1,4-beta-N-acetylmuramidase</fullName>
    </alternativeName>
</protein>
<dbReference type="CDD" id="cd16899">
    <property type="entry name" value="LYZ_C_invert"/>
    <property type="match status" value="1"/>
</dbReference>
<dbReference type="SUPFAM" id="SSF53955">
    <property type="entry name" value="Lysozyme-like"/>
    <property type="match status" value="1"/>
</dbReference>
<dbReference type="GO" id="GO:0042742">
    <property type="term" value="P:defense response to bacterium"/>
    <property type="evidence" value="ECO:0007669"/>
    <property type="project" value="UniProtKB-KW"/>
</dbReference>
<name>A0AAV1LZ08_9NEOP</name>
<keyword evidence="7" id="KW-0378">Hydrolase</keyword>